<gene>
    <name evidence="6" type="ORF">CEY11_23255</name>
</gene>
<accession>A0A225M124</accession>
<dbReference type="GO" id="GO:0006508">
    <property type="term" value="P:proteolysis"/>
    <property type="evidence" value="ECO:0007669"/>
    <property type="project" value="UniProtKB-KW"/>
</dbReference>
<protein>
    <submittedName>
        <fullName evidence="6">2-alkenal reductase</fullName>
    </submittedName>
</protein>
<dbReference type="Gene3D" id="2.30.42.10">
    <property type="match status" value="1"/>
</dbReference>
<dbReference type="OrthoDB" id="8520726at2"/>
<organism evidence="6 7">
    <name type="scientific">Candidimonas nitroreducens</name>
    <dbReference type="NCBI Taxonomy" id="683354"/>
    <lineage>
        <taxon>Bacteria</taxon>
        <taxon>Pseudomonadati</taxon>
        <taxon>Pseudomonadota</taxon>
        <taxon>Betaproteobacteria</taxon>
        <taxon>Burkholderiales</taxon>
        <taxon>Alcaligenaceae</taxon>
        <taxon>Candidimonas</taxon>
    </lineage>
</organism>
<dbReference type="PRINTS" id="PR00834">
    <property type="entry name" value="PROTEASES2C"/>
</dbReference>
<dbReference type="PROSITE" id="PS50106">
    <property type="entry name" value="PDZ"/>
    <property type="match status" value="1"/>
</dbReference>
<evidence type="ECO:0000313" key="7">
    <source>
        <dbReference type="Proteomes" id="UP000214603"/>
    </source>
</evidence>
<dbReference type="FunFam" id="2.40.10.10:FF:000001">
    <property type="entry name" value="Periplasmic serine protease DegS"/>
    <property type="match status" value="1"/>
</dbReference>
<dbReference type="InterPro" id="IPR036034">
    <property type="entry name" value="PDZ_sf"/>
</dbReference>
<dbReference type="EMBL" id="NJIH01000018">
    <property type="protein sequence ID" value="OWT53913.1"/>
    <property type="molecule type" value="Genomic_DNA"/>
</dbReference>
<evidence type="ECO:0000256" key="1">
    <source>
        <dbReference type="ARBA" id="ARBA00010541"/>
    </source>
</evidence>
<dbReference type="PANTHER" id="PTHR43343">
    <property type="entry name" value="PEPTIDASE S12"/>
    <property type="match status" value="1"/>
</dbReference>
<dbReference type="SUPFAM" id="SSF50156">
    <property type="entry name" value="PDZ domain-like"/>
    <property type="match status" value="1"/>
</dbReference>
<proteinExistence type="inferred from homology"/>
<dbReference type="InterPro" id="IPR001478">
    <property type="entry name" value="PDZ"/>
</dbReference>
<evidence type="ECO:0000313" key="6">
    <source>
        <dbReference type="EMBL" id="OWT53913.1"/>
    </source>
</evidence>
<keyword evidence="3" id="KW-0378">Hydrolase</keyword>
<dbReference type="GO" id="GO:0004252">
    <property type="term" value="F:serine-type endopeptidase activity"/>
    <property type="evidence" value="ECO:0007669"/>
    <property type="project" value="InterPro"/>
</dbReference>
<dbReference type="Pfam" id="PF13180">
    <property type="entry name" value="PDZ_2"/>
    <property type="match status" value="1"/>
</dbReference>
<dbReference type="CDD" id="cd10839">
    <property type="entry name" value="cpPDZ1_DegP-like"/>
    <property type="match status" value="1"/>
</dbReference>
<name>A0A225M124_9BURK</name>
<sequence>MRRLWLLFAQTVTVCLGILFIVATLRPDWLHVSRKPAAEPTPAPAAPRSAEGAAAPLPYVSYAPAVALATPSVVNVYTSKQVRVPVVPLPNDPQLNRLFRELPGFSRRKRTTNLGSGVIVRADGYILTNYHVIESAEAIEVALSDGRQTKAKLVGADPDSDLAVLKVDLPNLTPITFNGDHHVKVGDVVLAIGNPFGVGQTTTMGIVSALGRNRLGINIYENFIQTDAAINPGNSGGALIDTQGHLVGINTAIYSENGGSLGIGFAIPSQAAHKIMEQIIATGSVTRGWLGIEPQDITPDLARAFGLSGDDGVIVATVLRNGPAGRAGIRVGDILLKINGQTVYDTIGFLNQIAPMPPGHKITLTIRRGGKTSEVEVKVGIRPRITRP</sequence>
<keyword evidence="2" id="KW-0645">Protease</keyword>
<dbReference type="PANTHER" id="PTHR43343:SF3">
    <property type="entry name" value="PROTEASE DO-LIKE 8, CHLOROPLASTIC"/>
    <property type="match status" value="1"/>
</dbReference>
<dbReference type="Proteomes" id="UP000214603">
    <property type="component" value="Unassembled WGS sequence"/>
</dbReference>
<dbReference type="AlphaFoldDB" id="A0A225M124"/>
<comment type="similarity">
    <text evidence="1">Belongs to the peptidase S1C family.</text>
</comment>
<dbReference type="InterPro" id="IPR009003">
    <property type="entry name" value="Peptidase_S1_PA"/>
</dbReference>
<dbReference type="SMART" id="SM00228">
    <property type="entry name" value="PDZ"/>
    <property type="match status" value="1"/>
</dbReference>
<dbReference type="SUPFAM" id="SSF50494">
    <property type="entry name" value="Trypsin-like serine proteases"/>
    <property type="match status" value="1"/>
</dbReference>
<keyword evidence="7" id="KW-1185">Reference proteome</keyword>
<evidence type="ECO:0000256" key="4">
    <source>
        <dbReference type="ARBA" id="ARBA00022825"/>
    </source>
</evidence>
<dbReference type="InterPro" id="IPR051201">
    <property type="entry name" value="Chloro_Bact_Ser_Proteases"/>
</dbReference>
<evidence type="ECO:0000256" key="3">
    <source>
        <dbReference type="ARBA" id="ARBA00022801"/>
    </source>
</evidence>
<dbReference type="RefSeq" id="WP_088605821.1">
    <property type="nucleotide sequence ID" value="NZ_NJIH01000018.1"/>
</dbReference>
<comment type="caution">
    <text evidence="6">The sequence shown here is derived from an EMBL/GenBank/DDBJ whole genome shotgun (WGS) entry which is preliminary data.</text>
</comment>
<evidence type="ECO:0000259" key="5">
    <source>
        <dbReference type="PROSITE" id="PS50106"/>
    </source>
</evidence>
<dbReference type="InterPro" id="IPR001940">
    <property type="entry name" value="Peptidase_S1C"/>
</dbReference>
<keyword evidence="4" id="KW-0720">Serine protease</keyword>
<evidence type="ECO:0000256" key="2">
    <source>
        <dbReference type="ARBA" id="ARBA00022670"/>
    </source>
</evidence>
<dbReference type="Pfam" id="PF13365">
    <property type="entry name" value="Trypsin_2"/>
    <property type="match status" value="1"/>
</dbReference>
<feature type="domain" description="PDZ" evidence="5">
    <location>
        <begin position="279"/>
        <end position="343"/>
    </location>
</feature>
<reference evidence="7" key="1">
    <citation type="submission" date="2017-06" db="EMBL/GenBank/DDBJ databases">
        <title>Herbaspirillum phytohormonus sp. nov., isolated from the root nodule of Robinia pseudoacacia in lead-zinc mine.</title>
        <authorList>
            <person name="Fan M."/>
            <person name="Lin Y."/>
        </authorList>
    </citation>
    <scope>NUCLEOTIDE SEQUENCE [LARGE SCALE GENOMIC DNA]</scope>
    <source>
        <strain evidence="7">SC-089</strain>
    </source>
</reference>
<dbReference type="Gene3D" id="2.40.10.120">
    <property type="match status" value="1"/>
</dbReference>